<evidence type="ECO:0000256" key="4">
    <source>
        <dbReference type="PROSITE-ProRule" id="PRU00335"/>
    </source>
</evidence>
<feature type="DNA-binding region" description="H-T-H motif" evidence="4">
    <location>
        <begin position="34"/>
        <end position="53"/>
    </location>
</feature>
<dbReference type="PANTHER" id="PTHR30055">
    <property type="entry name" value="HTH-TYPE TRANSCRIPTIONAL REGULATOR RUTR"/>
    <property type="match status" value="1"/>
</dbReference>
<reference evidence="6 7" key="1">
    <citation type="submission" date="2020-07" db="EMBL/GenBank/DDBJ databases">
        <title>Sequencing the genomes of 1000 actinobacteria strains.</title>
        <authorList>
            <person name="Klenk H.-P."/>
        </authorList>
    </citation>
    <scope>NUCLEOTIDE SEQUENCE [LARGE SCALE GENOMIC DNA]</scope>
    <source>
        <strain evidence="6 7">DSM 22083</strain>
    </source>
</reference>
<comment type="caution">
    <text evidence="6">The sequence shown here is derived from an EMBL/GenBank/DDBJ whole genome shotgun (WGS) entry which is preliminary data.</text>
</comment>
<evidence type="ECO:0000256" key="1">
    <source>
        <dbReference type="ARBA" id="ARBA00023015"/>
    </source>
</evidence>
<name>A0A7Y9I5Y4_9ACTN</name>
<dbReference type="SUPFAM" id="SSF48498">
    <property type="entry name" value="Tetracyclin repressor-like, C-terminal domain"/>
    <property type="match status" value="1"/>
</dbReference>
<keyword evidence="7" id="KW-1185">Reference proteome</keyword>
<evidence type="ECO:0000256" key="3">
    <source>
        <dbReference type="ARBA" id="ARBA00023163"/>
    </source>
</evidence>
<dbReference type="InterPro" id="IPR036271">
    <property type="entry name" value="Tet_transcr_reg_TetR-rel_C_sf"/>
</dbReference>
<dbReference type="GO" id="GO:0003700">
    <property type="term" value="F:DNA-binding transcription factor activity"/>
    <property type="evidence" value="ECO:0007669"/>
    <property type="project" value="TreeGrafter"/>
</dbReference>
<dbReference type="Gene3D" id="1.10.357.10">
    <property type="entry name" value="Tetracycline Repressor, domain 2"/>
    <property type="match status" value="1"/>
</dbReference>
<dbReference type="Pfam" id="PF16859">
    <property type="entry name" value="TetR_C_11"/>
    <property type="match status" value="1"/>
</dbReference>
<accession>A0A7Y9I5Y4</accession>
<keyword evidence="2 4" id="KW-0238">DNA-binding</keyword>
<dbReference type="EMBL" id="JACCBU010000001">
    <property type="protein sequence ID" value="NYE70718.1"/>
    <property type="molecule type" value="Genomic_DNA"/>
</dbReference>
<dbReference type="RefSeq" id="WP_179750384.1">
    <property type="nucleotide sequence ID" value="NZ_JACCBU010000001.1"/>
</dbReference>
<sequence length="196" mass="20916">MTAARPGGRTARNTRAIFDALFAELVERGHGGLTMEAIATRAGVHKSTLYRRWPTTDLLLAAALAEHPRNDWTPDRSGELIKDLVGVGRAVLDGLDDPVIGPISRACMAAAFGSEPAAAALTAFLDDQNRRAAIVVTDAIERGDLPPDTDPTALIERLVAPLYYRRLILHRPVPPEALTAAARAALRPAEGVSRSG</sequence>
<dbReference type="Proteomes" id="UP000569914">
    <property type="component" value="Unassembled WGS sequence"/>
</dbReference>
<evidence type="ECO:0000259" key="5">
    <source>
        <dbReference type="PROSITE" id="PS50977"/>
    </source>
</evidence>
<keyword evidence="1" id="KW-0805">Transcription regulation</keyword>
<dbReference type="InterPro" id="IPR011075">
    <property type="entry name" value="TetR_C"/>
</dbReference>
<dbReference type="InterPro" id="IPR009057">
    <property type="entry name" value="Homeodomain-like_sf"/>
</dbReference>
<keyword evidence="3" id="KW-0804">Transcription</keyword>
<evidence type="ECO:0000313" key="6">
    <source>
        <dbReference type="EMBL" id="NYE70718.1"/>
    </source>
</evidence>
<dbReference type="Pfam" id="PF00440">
    <property type="entry name" value="TetR_N"/>
    <property type="match status" value="1"/>
</dbReference>
<feature type="domain" description="HTH tetR-type" evidence="5">
    <location>
        <begin position="11"/>
        <end position="71"/>
    </location>
</feature>
<gene>
    <name evidence="6" type="ORF">BKA15_002047</name>
</gene>
<dbReference type="InterPro" id="IPR050109">
    <property type="entry name" value="HTH-type_TetR-like_transc_reg"/>
</dbReference>
<evidence type="ECO:0000313" key="7">
    <source>
        <dbReference type="Proteomes" id="UP000569914"/>
    </source>
</evidence>
<dbReference type="PANTHER" id="PTHR30055:SF148">
    <property type="entry name" value="TETR-FAMILY TRANSCRIPTIONAL REGULATOR"/>
    <property type="match status" value="1"/>
</dbReference>
<dbReference type="SUPFAM" id="SSF46689">
    <property type="entry name" value="Homeodomain-like"/>
    <property type="match status" value="1"/>
</dbReference>
<dbReference type="Gene3D" id="1.10.10.60">
    <property type="entry name" value="Homeodomain-like"/>
    <property type="match status" value="1"/>
</dbReference>
<protein>
    <submittedName>
        <fullName evidence="6">AcrR family transcriptional regulator</fullName>
    </submittedName>
</protein>
<dbReference type="AlphaFoldDB" id="A0A7Y9I5Y4"/>
<dbReference type="PROSITE" id="PS50977">
    <property type="entry name" value="HTH_TETR_2"/>
    <property type="match status" value="1"/>
</dbReference>
<dbReference type="InterPro" id="IPR001647">
    <property type="entry name" value="HTH_TetR"/>
</dbReference>
<dbReference type="GO" id="GO:0000976">
    <property type="term" value="F:transcription cis-regulatory region binding"/>
    <property type="evidence" value="ECO:0007669"/>
    <property type="project" value="TreeGrafter"/>
</dbReference>
<proteinExistence type="predicted"/>
<organism evidence="6 7">
    <name type="scientific">Microlunatus parietis</name>
    <dbReference type="NCBI Taxonomy" id="682979"/>
    <lineage>
        <taxon>Bacteria</taxon>
        <taxon>Bacillati</taxon>
        <taxon>Actinomycetota</taxon>
        <taxon>Actinomycetes</taxon>
        <taxon>Propionibacteriales</taxon>
        <taxon>Propionibacteriaceae</taxon>
        <taxon>Microlunatus</taxon>
    </lineage>
</organism>
<evidence type="ECO:0000256" key="2">
    <source>
        <dbReference type="ARBA" id="ARBA00023125"/>
    </source>
</evidence>